<gene>
    <name evidence="10" type="primary">fluC</name>
    <name evidence="10" type="synonym">crcB</name>
    <name evidence="11" type="ORF">CEPID_10245</name>
</gene>
<comment type="catalytic activity">
    <reaction evidence="8">
        <text>fluoride(in) = fluoride(out)</text>
        <dbReference type="Rhea" id="RHEA:76159"/>
        <dbReference type="ChEBI" id="CHEBI:17051"/>
    </reaction>
    <physiologicalReaction direction="left-to-right" evidence="8">
        <dbReference type="Rhea" id="RHEA:76160"/>
    </physiologicalReaction>
</comment>
<reference evidence="11 12" key="1">
    <citation type="submission" date="2015-05" db="EMBL/GenBank/DDBJ databases">
        <title>Complete genome sequence of Corynebacterium epidermidicanis DSM 45586, isolated from the skin of a dog suffering from pruritus.</title>
        <authorList>
            <person name="Ruckert C."/>
            <person name="Albersmeier A."/>
            <person name="Winkler A."/>
            <person name="Tauch A."/>
        </authorList>
    </citation>
    <scope>NUCLEOTIDE SEQUENCE [LARGE SCALE GENOMIC DNA]</scope>
    <source>
        <strain evidence="11 12">DSM 45586</strain>
    </source>
</reference>
<dbReference type="STRING" id="1050174.CEPID_10245"/>
<dbReference type="OrthoDB" id="5148600at2"/>
<evidence type="ECO:0000256" key="8">
    <source>
        <dbReference type="ARBA" id="ARBA00035585"/>
    </source>
</evidence>
<dbReference type="KEGG" id="cei:CEPID_10245"/>
<feature type="binding site" evidence="10">
    <location>
        <position position="69"/>
    </location>
    <ligand>
        <name>Na(+)</name>
        <dbReference type="ChEBI" id="CHEBI:29101"/>
        <note>structural</note>
    </ligand>
</feature>
<name>A0A0G3GYF7_9CORY</name>
<comment type="similarity">
    <text evidence="7 10">Belongs to the fluoride channel Fluc/FEX (TC 1.A.43) family.</text>
</comment>
<keyword evidence="2 10" id="KW-1003">Cell membrane</keyword>
<keyword evidence="5 10" id="KW-0472">Membrane</keyword>
<dbReference type="GO" id="GO:0046872">
    <property type="term" value="F:metal ion binding"/>
    <property type="evidence" value="ECO:0007669"/>
    <property type="project" value="UniProtKB-KW"/>
</dbReference>
<dbReference type="AlphaFoldDB" id="A0A0G3GYF7"/>
<evidence type="ECO:0000256" key="5">
    <source>
        <dbReference type="ARBA" id="ARBA00023136"/>
    </source>
</evidence>
<comment type="activity regulation">
    <text evidence="10">Na(+) is not transported, but it plays an essential structural role and its presence is essential for fluoride channel function.</text>
</comment>
<evidence type="ECO:0000256" key="3">
    <source>
        <dbReference type="ARBA" id="ARBA00022692"/>
    </source>
</evidence>
<accession>A0A0G3GYF7</accession>
<protein>
    <recommendedName>
        <fullName evidence="10">Fluoride-specific ion channel FluC</fullName>
    </recommendedName>
</protein>
<keyword evidence="12" id="KW-1185">Reference proteome</keyword>
<organism evidence="11 12">
    <name type="scientific">Corynebacterium epidermidicanis</name>
    <dbReference type="NCBI Taxonomy" id="1050174"/>
    <lineage>
        <taxon>Bacteria</taxon>
        <taxon>Bacillati</taxon>
        <taxon>Actinomycetota</taxon>
        <taxon>Actinomycetes</taxon>
        <taxon>Mycobacteriales</taxon>
        <taxon>Corynebacteriaceae</taxon>
        <taxon>Corynebacterium</taxon>
    </lineage>
</organism>
<evidence type="ECO:0000256" key="1">
    <source>
        <dbReference type="ARBA" id="ARBA00004651"/>
    </source>
</evidence>
<evidence type="ECO:0000256" key="7">
    <source>
        <dbReference type="ARBA" id="ARBA00035120"/>
    </source>
</evidence>
<evidence type="ECO:0000256" key="6">
    <source>
        <dbReference type="ARBA" id="ARBA00023303"/>
    </source>
</evidence>
<keyword evidence="10" id="KW-0479">Metal-binding</keyword>
<keyword evidence="10" id="KW-0813">Transport</keyword>
<dbReference type="EMBL" id="CP011541">
    <property type="protein sequence ID" value="AKK03887.1"/>
    <property type="molecule type" value="Genomic_DNA"/>
</dbReference>
<dbReference type="GO" id="GO:0062054">
    <property type="term" value="F:fluoride channel activity"/>
    <property type="evidence" value="ECO:0007669"/>
    <property type="project" value="UniProtKB-UniRule"/>
</dbReference>
<dbReference type="GO" id="GO:0005886">
    <property type="term" value="C:plasma membrane"/>
    <property type="evidence" value="ECO:0007669"/>
    <property type="project" value="UniProtKB-SubCell"/>
</dbReference>
<dbReference type="GO" id="GO:0140114">
    <property type="term" value="P:cellular detoxification of fluoride"/>
    <property type="evidence" value="ECO:0007669"/>
    <property type="project" value="UniProtKB-UniRule"/>
</dbReference>
<evidence type="ECO:0000256" key="4">
    <source>
        <dbReference type="ARBA" id="ARBA00022989"/>
    </source>
</evidence>
<evidence type="ECO:0000256" key="10">
    <source>
        <dbReference type="HAMAP-Rule" id="MF_00454"/>
    </source>
</evidence>
<evidence type="ECO:0000256" key="2">
    <source>
        <dbReference type="ARBA" id="ARBA00022475"/>
    </source>
</evidence>
<proteinExistence type="inferred from homology"/>
<comment type="function">
    <text evidence="9 10">Fluoride-specific ion channel. Important for reducing fluoride concentration in the cell, thus reducing its toxicity.</text>
</comment>
<evidence type="ECO:0000313" key="12">
    <source>
        <dbReference type="Proteomes" id="UP000035368"/>
    </source>
</evidence>
<dbReference type="Pfam" id="PF02537">
    <property type="entry name" value="CRCB"/>
    <property type="match status" value="1"/>
</dbReference>
<keyword evidence="6 10" id="KW-0407">Ion channel</keyword>
<keyword evidence="4 10" id="KW-1133">Transmembrane helix</keyword>
<comment type="subcellular location">
    <subcellularLocation>
        <location evidence="1 10">Cell membrane</location>
        <topology evidence="1 10">Multi-pass membrane protein</topology>
    </subcellularLocation>
</comment>
<dbReference type="PANTHER" id="PTHR28259:SF1">
    <property type="entry name" value="FLUORIDE EXPORT PROTEIN 1-RELATED"/>
    <property type="match status" value="1"/>
</dbReference>
<sequence>MNPMLATLYVATGGFAGGALRYQMSRLNRRSFPVGTLLSNTLACLTLATVLGTGGAYLALGIGFAGALSTMSTFVKELVRLGLKHGTIYLSVTLVCGWLGFQLGLLLK</sequence>
<dbReference type="PATRIC" id="fig|1050174.4.peg.2068"/>
<evidence type="ECO:0000256" key="9">
    <source>
        <dbReference type="ARBA" id="ARBA00049940"/>
    </source>
</evidence>
<feature type="transmembrane region" description="Helical" evidence="10">
    <location>
        <begin position="6"/>
        <end position="22"/>
    </location>
</feature>
<dbReference type="PANTHER" id="PTHR28259">
    <property type="entry name" value="FLUORIDE EXPORT PROTEIN 1-RELATED"/>
    <property type="match status" value="1"/>
</dbReference>
<keyword evidence="10" id="KW-0915">Sodium</keyword>
<feature type="transmembrane region" description="Helical" evidence="10">
    <location>
        <begin position="42"/>
        <end position="68"/>
    </location>
</feature>
<keyword evidence="10" id="KW-0406">Ion transport</keyword>
<feature type="binding site" evidence="10">
    <location>
        <position position="66"/>
    </location>
    <ligand>
        <name>Na(+)</name>
        <dbReference type="ChEBI" id="CHEBI:29101"/>
        <note>structural</note>
    </ligand>
</feature>
<dbReference type="Proteomes" id="UP000035368">
    <property type="component" value="Chromosome"/>
</dbReference>
<keyword evidence="3 10" id="KW-0812">Transmembrane</keyword>
<dbReference type="HAMAP" id="MF_00454">
    <property type="entry name" value="FluC"/>
    <property type="match status" value="1"/>
</dbReference>
<dbReference type="InterPro" id="IPR003691">
    <property type="entry name" value="FluC"/>
</dbReference>
<feature type="transmembrane region" description="Helical" evidence="10">
    <location>
        <begin position="88"/>
        <end position="107"/>
    </location>
</feature>
<evidence type="ECO:0000313" key="11">
    <source>
        <dbReference type="EMBL" id="AKK03887.1"/>
    </source>
</evidence>